<dbReference type="EMBL" id="CBTK010000213">
    <property type="protein sequence ID" value="CDH45829.1"/>
    <property type="molecule type" value="Genomic_DNA"/>
</dbReference>
<reference evidence="1 2" key="1">
    <citation type="journal article" date="2014" name="ISME J.">
        <title>Candidatus Competibacter-lineage genomes retrieved from metagenomes reveal functional metabolic diversity.</title>
        <authorList>
            <person name="McIlroy S.J."/>
            <person name="Albertsen M."/>
            <person name="Andresen E.K."/>
            <person name="Saunders A.M."/>
            <person name="Kristiansen R."/>
            <person name="Stokholm-Bjerregaard M."/>
            <person name="Nielsen K.L."/>
            <person name="Nielsen P.H."/>
        </authorList>
    </citation>
    <scope>NUCLEOTIDE SEQUENCE [LARGE SCALE GENOMIC DNA]</scope>
    <source>
        <strain evidence="1 2">Run_B_J11</strain>
    </source>
</reference>
<evidence type="ECO:0000313" key="2">
    <source>
        <dbReference type="Proteomes" id="UP000019184"/>
    </source>
</evidence>
<gene>
    <name evidence="1" type="ORF">BN874_2900008</name>
</gene>
<protein>
    <recommendedName>
        <fullName evidence="3">SH3b domain-containing protein</fullName>
    </recommendedName>
</protein>
<keyword evidence="2" id="KW-1185">Reference proteome</keyword>
<dbReference type="PROSITE" id="PS51257">
    <property type="entry name" value="PROKAR_LIPOPROTEIN"/>
    <property type="match status" value="1"/>
</dbReference>
<evidence type="ECO:0000313" key="1">
    <source>
        <dbReference type="EMBL" id="CDH45829.1"/>
    </source>
</evidence>
<evidence type="ECO:0008006" key="3">
    <source>
        <dbReference type="Google" id="ProtNLM"/>
    </source>
</evidence>
<proteinExistence type="predicted"/>
<sequence>MKKTLVGVAVVALSGCSTIRSLDERISAHLQGSFRPAARTNVRVVEDVRVFRPVPLREGPGNGYKIIRMLQPGETWVPLGAIGPWQAVRIGPQSGFIFSRSVAKAGIKTDANRLDPVKF</sequence>
<dbReference type="Proteomes" id="UP000019184">
    <property type="component" value="Unassembled WGS sequence"/>
</dbReference>
<organism evidence="1 2">
    <name type="scientific">Candidatus Contendobacter odensis Run_B_J11</name>
    <dbReference type="NCBI Taxonomy" id="1400861"/>
    <lineage>
        <taxon>Bacteria</taxon>
        <taxon>Pseudomonadati</taxon>
        <taxon>Pseudomonadota</taxon>
        <taxon>Gammaproteobacteria</taxon>
        <taxon>Candidatus Competibacteraceae</taxon>
        <taxon>Candidatus Contendibacter</taxon>
    </lineage>
</organism>
<accession>A0A7U7J385</accession>
<comment type="caution">
    <text evidence="1">The sequence shown here is derived from an EMBL/GenBank/DDBJ whole genome shotgun (WGS) entry which is preliminary data.</text>
</comment>
<dbReference type="AlphaFoldDB" id="A0A7U7J385"/>
<name>A0A7U7J385_9GAMM</name>